<dbReference type="EMBL" id="JADOXO010000033">
    <property type="protein sequence ID" value="KAF9818120.1"/>
    <property type="molecule type" value="Genomic_DNA"/>
</dbReference>
<dbReference type="AlphaFoldDB" id="A0A8H7U3X6"/>
<comment type="caution">
    <text evidence="1">The sequence shown here is derived from an EMBL/GenBank/DDBJ whole genome shotgun (WGS) entry which is preliminary data.</text>
</comment>
<name>A0A8H7U3X6_9APHY</name>
<evidence type="ECO:0000313" key="2">
    <source>
        <dbReference type="Proteomes" id="UP000639403"/>
    </source>
</evidence>
<sequence length="251" mass="27051">MASHEAAPVTCSCAWDSIGTTLSHAPAHAIYGFYPAGQRRRRVPFQQLSLANAAYRALSSRETPHIRATETVRAVSHPPVEIAGYPVTRAAASNAPEHLTAANRILLIGDTHRAYDFTGGRKSEMASQNQGRRGSIRRIAIAFGWNPKSVAPSERMAFSPSTSTSIALGAKIPPGPVTSAARTIRLYAFGGRRRLLVSAAADLYPGASLARSPDCPMLRKPVIVTGGRSPSRTTTQQITRRRWDISKICGH</sequence>
<reference evidence="1" key="2">
    <citation type="journal article" name="Front. Microbiol.">
        <title>Degradative Capacity of Two Strains of Rhodonia placenta: From Phenotype to Genotype.</title>
        <authorList>
            <person name="Kolle M."/>
            <person name="Horta M.A.C."/>
            <person name="Nowrousian M."/>
            <person name="Ohm R.A."/>
            <person name="Benz J.P."/>
            <person name="Pilgard A."/>
        </authorList>
    </citation>
    <scope>NUCLEOTIDE SEQUENCE</scope>
    <source>
        <strain evidence="1">FPRL280</strain>
    </source>
</reference>
<evidence type="ECO:0000313" key="1">
    <source>
        <dbReference type="EMBL" id="KAF9818120.1"/>
    </source>
</evidence>
<reference evidence="1" key="1">
    <citation type="submission" date="2020-11" db="EMBL/GenBank/DDBJ databases">
        <authorList>
            <person name="Koelle M."/>
            <person name="Horta M.A.C."/>
            <person name="Nowrousian M."/>
            <person name="Ohm R.A."/>
            <person name="Benz P."/>
            <person name="Pilgard A."/>
        </authorList>
    </citation>
    <scope>NUCLEOTIDE SEQUENCE</scope>
    <source>
        <strain evidence="1">FPRL280</strain>
    </source>
</reference>
<dbReference type="Proteomes" id="UP000639403">
    <property type="component" value="Unassembled WGS sequence"/>
</dbReference>
<organism evidence="1 2">
    <name type="scientific">Rhodonia placenta</name>
    <dbReference type="NCBI Taxonomy" id="104341"/>
    <lineage>
        <taxon>Eukaryota</taxon>
        <taxon>Fungi</taxon>
        <taxon>Dikarya</taxon>
        <taxon>Basidiomycota</taxon>
        <taxon>Agaricomycotina</taxon>
        <taxon>Agaricomycetes</taxon>
        <taxon>Polyporales</taxon>
        <taxon>Adustoporiaceae</taxon>
        <taxon>Rhodonia</taxon>
    </lineage>
</organism>
<accession>A0A8H7U3X6</accession>
<proteinExistence type="predicted"/>
<gene>
    <name evidence="1" type="ORF">IEO21_02962</name>
</gene>
<protein>
    <submittedName>
        <fullName evidence="1">Uncharacterized protein</fullName>
    </submittedName>
</protein>